<feature type="transmembrane region" description="Helical" evidence="7">
    <location>
        <begin position="193"/>
        <end position="212"/>
    </location>
</feature>
<dbReference type="GO" id="GO:0022857">
    <property type="term" value="F:transmembrane transporter activity"/>
    <property type="evidence" value="ECO:0007669"/>
    <property type="project" value="InterPro"/>
</dbReference>
<dbReference type="GO" id="GO:0016020">
    <property type="term" value="C:membrane"/>
    <property type="evidence" value="ECO:0007669"/>
    <property type="project" value="UniProtKB-SubCell"/>
</dbReference>
<feature type="region of interest" description="Disordered" evidence="6">
    <location>
        <begin position="46"/>
        <end position="113"/>
    </location>
</feature>
<dbReference type="AlphaFoldDB" id="A0AAD6YIS2"/>
<comment type="subcellular location">
    <subcellularLocation>
        <location evidence="1">Membrane</location>
        <topology evidence="1">Multi-pass membrane protein</topology>
    </subcellularLocation>
</comment>
<feature type="transmembrane region" description="Helical" evidence="7">
    <location>
        <begin position="286"/>
        <end position="309"/>
    </location>
</feature>
<dbReference type="Pfam" id="PF07690">
    <property type="entry name" value="MFS_1"/>
    <property type="match status" value="1"/>
</dbReference>
<feature type="transmembrane region" description="Helical" evidence="7">
    <location>
        <begin position="446"/>
        <end position="469"/>
    </location>
</feature>
<dbReference type="PANTHER" id="PTHR43791:SF18">
    <property type="entry name" value="NICOTINIC ACID TRANSPORTER TNA1, PUTATIVE (AFU_ORTHOLOGUE AFUA_3G03820)-RELATED"/>
    <property type="match status" value="1"/>
</dbReference>
<evidence type="ECO:0000256" key="7">
    <source>
        <dbReference type="SAM" id="Phobius"/>
    </source>
</evidence>
<feature type="compositionally biased region" description="Basic and acidic residues" evidence="6">
    <location>
        <begin position="67"/>
        <end position="93"/>
    </location>
</feature>
<comment type="caution">
    <text evidence="9">The sequence shown here is derived from an EMBL/GenBank/DDBJ whole genome shotgun (WGS) entry which is preliminary data.</text>
</comment>
<evidence type="ECO:0000256" key="1">
    <source>
        <dbReference type="ARBA" id="ARBA00004141"/>
    </source>
</evidence>
<name>A0AAD6YIS2_9AGAR</name>
<dbReference type="EMBL" id="JARJCW010000022">
    <property type="protein sequence ID" value="KAJ7213087.1"/>
    <property type="molecule type" value="Genomic_DNA"/>
</dbReference>
<keyword evidence="3 7" id="KW-0812">Transmembrane</keyword>
<feature type="transmembrane region" description="Helical" evidence="7">
    <location>
        <begin position="394"/>
        <end position="413"/>
    </location>
</feature>
<feature type="transmembrane region" description="Helical" evidence="7">
    <location>
        <begin position="253"/>
        <end position="274"/>
    </location>
</feature>
<organism evidence="9 10">
    <name type="scientific">Mycena pura</name>
    <dbReference type="NCBI Taxonomy" id="153505"/>
    <lineage>
        <taxon>Eukaryota</taxon>
        <taxon>Fungi</taxon>
        <taxon>Dikarya</taxon>
        <taxon>Basidiomycota</taxon>
        <taxon>Agaricomycotina</taxon>
        <taxon>Agaricomycetes</taxon>
        <taxon>Agaricomycetidae</taxon>
        <taxon>Agaricales</taxon>
        <taxon>Marasmiineae</taxon>
        <taxon>Mycenaceae</taxon>
        <taxon>Mycena</taxon>
    </lineage>
</organism>
<keyword evidence="5 7" id="KW-0472">Membrane</keyword>
<dbReference type="FunFam" id="1.20.1250.20:FF:000034">
    <property type="entry name" value="MFS general substrate transporter"/>
    <property type="match status" value="1"/>
</dbReference>
<keyword evidence="10" id="KW-1185">Reference proteome</keyword>
<keyword evidence="2" id="KW-0813">Transport</keyword>
<evidence type="ECO:0000256" key="3">
    <source>
        <dbReference type="ARBA" id="ARBA00022692"/>
    </source>
</evidence>
<feature type="transmembrane region" description="Helical" evidence="7">
    <location>
        <begin position="357"/>
        <end position="382"/>
    </location>
</feature>
<evidence type="ECO:0000256" key="5">
    <source>
        <dbReference type="ARBA" id="ARBA00023136"/>
    </source>
</evidence>
<feature type="compositionally biased region" description="Polar residues" evidence="6">
    <location>
        <begin position="54"/>
        <end position="66"/>
    </location>
</feature>
<gene>
    <name evidence="9" type="ORF">GGX14DRAFT_542490</name>
</gene>
<dbReference type="Proteomes" id="UP001219525">
    <property type="component" value="Unassembled WGS sequence"/>
</dbReference>
<evidence type="ECO:0000259" key="8">
    <source>
        <dbReference type="PROSITE" id="PS50850"/>
    </source>
</evidence>
<evidence type="ECO:0000256" key="2">
    <source>
        <dbReference type="ARBA" id="ARBA00022448"/>
    </source>
</evidence>
<feature type="transmembrane region" description="Helical" evidence="7">
    <location>
        <begin position="422"/>
        <end position="440"/>
    </location>
</feature>
<reference evidence="9" key="1">
    <citation type="submission" date="2023-03" db="EMBL/GenBank/DDBJ databases">
        <title>Massive genome expansion in bonnet fungi (Mycena s.s.) driven by repeated elements and novel gene families across ecological guilds.</title>
        <authorList>
            <consortium name="Lawrence Berkeley National Laboratory"/>
            <person name="Harder C.B."/>
            <person name="Miyauchi S."/>
            <person name="Viragh M."/>
            <person name="Kuo A."/>
            <person name="Thoen E."/>
            <person name="Andreopoulos B."/>
            <person name="Lu D."/>
            <person name="Skrede I."/>
            <person name="Drula E."/>
            <person name="Henrissat B."/>
            <person name="Morin E."/>
            <person name="Kohler A."/>
            <person name="Barry K."/>
            <person name="LaButti K."/>
            <person name="Morin E."/>
            <person name="Salamov A."/>
            <person name="Lipzen A."/>
            <person name="Mereny Z."/>
            <person name="Hegedus B."/>
            <person name="Baldrian P."/>
            <person name="Stursova M."/>
            <person name="Weitz H."/>
            <person name="Taylor A."/>
            <person name="Grigoriev I.V."/>
            <person name="Nagy L.G."/>
            <person name="Martin F."/>
            <person name="Kauserud H."/>
        </authorList>
    </citation>
    <scope>NUCLEOTIDE SEQUENCE</scope>
    <source>
        <strain evidence="9">9144</strain>
    </source>
</reference>
<evidence type="ECO:0000256" key="6">
    <source>
        <dbReference type="SAM" id="MobiDB-lite"/>
    </source>
</evidence>
<evidence type="ECO:0000256" key="4">
    <source>
        <dbReference type="ARBA" id="ARBA00022989"/>
    </source>
</evidence>
<dbReference type="PROSITE" id="PS50850">
    <property type="entry name" value="MFS"/>
    <property type="match status" value="1"/>
</dbReference>
<keyword evidence="4 7" id="KW-1133">Transmembrane helix</keyword>
<evidence type="ECO:0000313" key="9">
    <source>
        <dbReference type="EMBL" id="KAJ7213087.1"/>
    </source>
</evidence>
<accession>A0AAD6YIS2</accession>
<evidence type="ECO:0000313" key="10">
    <source>
        <dbReference type="Proteomes" id="UP001219525"/>
    </source>
</evidence>
<dbReference type="InterPro" id="IPR020846">
    <property type="entry name" value="MFS_dom"/>
</dbReference>
<feature type="domain" description="Major facilitator superfamily (MFS) profile" evidence="8">
    <location>
        <begin position="127"/>
        <end position="591"/>
    </location>
</feature>
<protein>
    <submittedName>
        <fullName evidence="9">MFS general substrate transporter</fullName>
    </submittedName>
</protein>
<dbReference type="SUPFAM" id="SSF103473">
    <property type="entry name" value="MFS general substrate transporter"/>
    <property type="match status" value="1"/>
</dbReference>
<dbReference type="InterPro" id="IPR011701">
    <property type="entry name" value="MFS"/>
</dbReference>
<feature type="transmembrane region" description="Helical" evidence="7">
    <location>
        <begin position="527"/>
        <end position="552"/>
    </location>
</feature>
<proteinExistence type="predicted"/>
<feature type="transmembrane region" description="Helical" evidence="7">
    <location>
        <begin position="218"/>
        <end position="241"/>
    </location>
</feature>
<sequence length="591" mass="66186">MNGTERLCTTRHTCLWVSNCSLSSLILSRMCHMFLLTRTSVLTPRPADRRLPSMRSSCSSPRTTMSAEEKTKPSLEKKSSDSELAHVQEKSGSEDDYDFGGESTLPPPPKLTEDEERKIWRKVDLRLMPILAVMYLFSFMDRGNIGNAKLDGLETQLHLTGNKYNIALTMYFIPYCMFECPANLVLKKFRPSKWLPGITLVWGAIMTLMGLVKTYPQLVGVRICLGVAEAGLFPGVVYYLSLWYPRHMLQLRVGYFFGAASLAGAFSGLLAYGINFMSGTQGLEGWSWIFILEGIATVVVGIVAFLVMVDFPSTAGFLTPEERSYIVWTKKYDNSSVGEEEHFEMRHLIQALVDWQVWLHILIYMSVIGPLYGITLFLPTIINTFGHTVPVSQLLTVPPYIFATITLFVFAYWSDKIKKRSPFIYAGLLMLLVGFSINISNTKPGVKYFGTFFCVAGSYASFPGVVAWLGNNLSGQYKRGIGMALHIGIGNFRQVQHVYTEEASFDAGLNSGAIASNIYRAKDSPRFIVGHGCELMFVGMGLICVPIAVLTYTRINRARDERAAQVEGAPVYTKKELREMGDRAPDFRYML</sequence>
<dbReference type="Gene3D" id="1.20.1250.20">
    <property type="entry name" value="MFS general substrate transporter like domains"/>
    <property type="match status" value="2"/>
</dbReference>
<dbReference type="InterPro" id="IPR036259">
    <property type="entry name" value="MFS_trans_sf"/>
</dbReference>
<dbReference type="PANTHER" id="PTHR43791">
    <property type="entry name" value="PERMEASE-RELATED"/>
    <property type="match status" value="1"/>
</dbReference>